<dbReference type="InterPro" id="IPR052728">
    <property type="entry name" value="O2_lipid_transport_reg"/>
</dbReference>
<evidence type="ECO:0000259" key="4">
    <source>
        <dbReference type="SMART" id="SM00703"/>
    </source>
</evidence>
<feature type="transmembrane region" description="Helical" evidence="2">
    <location>
        <begin position="247"/>
        <end position="270"/>
    </location>
</feature>
<dbReference type="Pfam" id="PF20146">
    <property type="entry name" value="NRF"/>
    <property type="match status" value="1"/>
</dbReference>
<feature type="region of interest" description="Disordered" evidence="1">
    <location>
        <begin position="747"/>
        <end position="775"/>
    </location>
</feature>
<feature type="transmembrane region" description="Helical" evidence="2">
    <location>
        <begin position="392"/>
        <end position="409"/>
    </location>
</feature>
<proteinExistence type="predicted"/>
<dbReference type="PANTHER" id="PTHR11161:SF0">
    <property type="entry name" value="O-ACYLTRANSFERASE LIKE PROTEIN"/>
    <property type="match status" value="1"/>
</dbReference>
<feature type="chain" id="PRO_5005488485" description="Nose resistant-to-fluoxetine protein N-terminal domain-containing protein" evidence="3">
    <location>
        <begin position="20"/>
        <end position="775"/>
    </location>
</feature>
<feature type="transmembrane region" description="Helical" evidence="2">
    <location>
        <begin position="558"/>
        <end position="581"/>
    </location>
</feature>
<organism evidence="5">
    <name type="scientific">Lepeophtheirus salmonis</name>
    <name type="common">Salmon louse</name>
    <name type="synonym">Caligus salmonis</name>
    <dbReference type="NCBI Taxonomy" id="72036"/>
    <lineage>
        <taxon>Eukaryota</taxon>
        <taxon>Metazoa</taxon>
        <taxon>Ecdysozoa</taxon>
        <taxon>Arthropoda</taxon>
        <taxon>Crustacea</taxon>
        <taxon>Multicrustacea</taxon>
        <taxon>Hexanauplia</taxon>
        <taxon>Copepoda</taxon>
        <taxon>Siphonostomatoida</taxon>
        <taxon>Caligidae</taxon>
        <taxon>Lepeophtheirus</taxon>
    </lineage>
</organism>
<protein>
    <recommendedName>
        <fullName evidence="4">Nose resistant-to-fluoxetine protein N-terminal domain-containing protein</fullName>
    </recommendedName>
</protein>
<evidence type="ECO:0000256" key="2">
    <source>
        <dbReference type="SAM" id="Phobius"/>
    </source>
</evidence>
<dbReference type="PANTHER" id="PTHR11161">
    <property type="entry name" value="O-ACYLTRANSFERASE"/>
    <property type="match status" value="1"/>
</dbReference>
<dbReference type="EMBL" id="HACA01017053">
    <property type="protein sequence ID" value="CDW34414.1"/>
    <property type="molecule type" value="Transcribed_RNA"/>
</dbReference>
<keyword evidence="2" id="KW-0472">Membrane</keyword>
<feature type="transmembrane region" description="Helical" evidence="2">
    <location>
        <begin position="482"/>
        <end position="502"/>
    </location>
</feature>
<dbReference type="GeneID" id="121129156"/>
<evidence type="ECO:0000256" key="1">
    <source>
        <dbReference type="SAM" id="MobiDB-lite"/>
    </source>
</evidence>
<feature type="transmembrane region" description="Helical" evidence="2">
    <location>
        <begin position="643"/>
        <end position="661"/>
    </location>
</feature>
<feature type="signal peptide" evidence="3">
    <location>
        <begin position="1"/>
        <end position="19"/>
    </location>
</feature>
<accession>A0A0K2U827</accession>
<feature type="transmembrane region" description="Helical" evidence="2">
    <location>
        <begin position="673"/>
        <end position="696"/>
    </location>
</feature>
<dbReference type="KEGG" id="lsm:121129156"/>
<evidence type="ECO:0000256" key="3">
    <source>
        <dbReference type="SAM" id="SignalP"/>
    </source>
</evidence>
<dbReference type="SMART" id="SM00703">
    <property type="entry name" value="NRF"/>
    <property type="match status" value="1"/>
</dbReference>
<dbReference type="InterPro" id="IPR002656">
    <property type="entry name" value="Acyl_transf_3_dom"/>
</dbReference>
<dbReference type="InterPro" id="IPR006621">
    <property type="entry name" value="Nose-resist-to-fluoxetine_N"/>
</dbReference>
<feature type="transmembrane region" description="Helical" evidence="2">
    <location>
        <begin position="601"/>
        <end position="622"/>
    </location>
</feature>
<feature type="transmembrane region" description="Helical" evidence="2">
    <location>
        <begin position="530"/>
        <end position="546"/>
    </location>
</feature>
<feature type="domain" description="Nose resistant-to-fluoxetine protein N-terminal" evidence="4">
    <location>
        <begin position="49"/>
        <end position="217"/>
    </location>
</feature>
<reference evidence="5" key="1">
    <citation type="submission" date="2014-05" db="EMBL/GenBank/DDBJ databases">
        <authorList>
            <person name="Chronopoulou M."/>
        </authorList>
    </citation>
    <scope>NUCLEOTIDE SEQUENCE</scope>
    <source>
        <tissue evidence="5">Whole organism</tissue>
    </source>
</reference>
<keyword evidence="2" id="KW-1133">Transmembrane helix</keyword>
<evidence type="ECO:0000313" key="5">
    <source>
        <dbReference type="EMBL" id="CDW34414.1"/>
    </source>
</evidence>
<dbReference type="AlphaFoldDB" id="A0A0K2U827"/>
<dbReference type="GO" id="GO:0016747">
    <property type="term" value="F:acyltransferase activity, transferring groups other than amino-acyl groups"/>
    <property type="evidence" value="ECO:0007669"/>
    <property type="project" value="InterPro"/>
</dbReference>
<name>A0A0K2U827_LEPSM</name>
<dbReference type="RefSeq" id="XP_040580770.1">
    <property type="nucleotide sequence ID" value="XM_040724836.2"/>
</dbReference>
<sequence length="775" mass="88827">MVILKFVLVFLLNAHLAHGFEGPTMYHRLLKILDLSNIYSIMETDSNTSTECMDSLGKVRKGLTVSPYEEYAMRMLDANGKFSSGILQGNVHALGDFNECISIMGDGFIGTFMTAQLPLLLQMDDQFDSINELSKLLPKVTPATLYKRHMDYNMDWGLLGIKDDDYWIQDLILATTLQPVYFGLCMPSTCRAQEVEKSLEELLNHAISVATNEGVTKFPRKYVIGDFVYNEEIFSSSHYYKWNIGDYIAIALIVLAFSLGLIGSFLDYFVPKSRNIFIRLIICFSFYTNAQKIMAPPTNNSISSIFGIKSISMIWVVLAHSYYLALFLTSNMNHFDYLDIYFEIPFLILLSAELAVDTFFTIGGFLMAYLFLKFLDKSKGKFNPLALYLHRYIRLTPTYAILILVFHTLPLKMSFGPFRKFADDLVDRCDNNWWTNLLYINNFINANKNCMGESWYLAVDFQLYLISPFIVWALWKGKKIGGIVFSIAMVLSAAVPAAVTAINEYPFMVTFSIKDPDWTTGFYTKSWNRTGPYFIGLLFGFLLYKMDKNEIHFKLKKVFVLVGWTLSTAIALTLIFGLYYIWPIDLQCYYSRCFSVVASTFYSAFARTAWGVMICWVIFVCIKGYGGLVNSFLSSHLWAPISRISYIMYLTHVHIQTYFYASRKQTFHFDQALMIYWFFGHIMITMMFSFIISLLFESPFIGIEKIIFGRGGDKKSNPKENEILPKNTNTTDPGEIKKQRNLALNNVSQQPSCQVDNGDLPQNNHSKTDLTNIEN</sequence>
<feature type="transmembrane region" description="Helical" evidence="2">
    <location>
        <begin position="302"/>
        <end position="324"/>
    </location>
</feature>
<feature type="transmembrane region" description="Helical" evidence="2">
    <location>
        <begin position="344"/>
        <end position="372"/>
    </location>
</feature>
<keyword evidence="3" id="KW-0732">Signal</keyword>
<feature type="transmembrane region" description="Helical" evidence="2">
    <location>
        <begin position="455"/>
        <end position="475"/>
    </location>
</feature>
<keyword evidence="2" id="KW-0812">Transmembrane</keyword>
<dbReference type="Pfam" id="PF01757">
    <property type="entry name" value="Acyl_transf_3"/>
    <property type="match status" value="1"/>
</dbReference>
<feature type="region of interest" description="Disordered" evidence="1">
    <location>
        <begin position="717"/>
        <end position="736"/>
    </location>
</feature>
<dbReference type="OrthoDB" id="10006435at2759"/>